<dbReference type="VEuPathDB" id="TriTrypDB:LMJLV39_320033300"/>
<evidence type="ECO:0000256" key="1">
    <source>
        <dbReference type="SAM" id="MobiDB-lite"/>
    </source>
</evidence>
<dbReference type="KEGG" id="lma:LMJF_32_2600"/>
<dbReference type="VEuPathDB" id="TriTrypDB:LMJFC_320036000"/>
<dbReference type="RefSeq" id="XP_001685583.1">
    <property type="nucleotide sequence ID" value="XM_001685531.1"/>
</dbReference>
<accession>Q4Q515</accession>
<dbReference type="AlphaFoldDB" id="Q4Q515"/>
<sequence length="640" mass="68289">MVMAGKEDAAAAYCANLAAAYERLAHVLAVPLIDQELYSCLFLHPLLHEHCAEARGFSVNVAAASAATFSPNALAVDHSGDALVALGGTELVVAALRAHEQQTLLVMHAIALRESVMTRIWACCRAYNDGQASLEEAQYTVLCLLEEHQVVTMLVVESVVEWRQALSRPYPFLLKNGDNYLINIVHECAALGATAVVRSLSHVHLGRDPMCASVDLRRLLHRLEIKHRTRLVNSGAMWKLGLHPLRAIASSRLPTGSAAGNACGSCVGAAPPSTCTAPKAHGSAPETQSYAGTSLDFLTEVMRLAEGLNKTGGRHCAPSPLPSASASTSSIAAGVSSSSGTTAALRRLPLPSPRGDAAVQQEKQRRLLTATQVLEKEASVQRMLVKDLYDLAHGQERFVPLLGVTGLFIPHDCGTSEKDIPADSWPLDKAAWPSLATMERRVDRLSCMSTAREALQAKHLLPAWERRMSNGMADLATSTGTRSSSRTTSLSFPAKGSRAPFQTMSTRAAPRGSVMTTTTRSSGCADSLESSDDTDSETFRMQREHTSPPREDAPSHATFSSTFHSTTPGFPSSSAVARAPTVAASLARHASSSSSSLYSPRATPSSSSSQTPSRKPSLKELRQQLLTERGLDSGFASMNC</sequence>
<feature type="compositionally biased region" description="Low complexity" evidence="1">
    <location>
        <begin position="583"/>
        <end position="615"/>
    </location>
</feature>
<dbReference type="eggNOG" id="ENOG502SFFP">
    <property type="taxonomic scope" value="Eukaryota"/>
</dbReference>
<proteinExistence type="predicted"/>
<feature type="compositionally biased region" description="Low complexity" evidence="1">
    <location>
        <begin position="477"/>
        <end position="489"/>
    </location>
</feature>
<name>Q4Q515_LEIMA</name>
<gene>
    <name evidence="2" type="ORF">LMJF_32_2600</name>
</gene>
<reference evidence="2 3" key="2">
    <citation type="journal article" date="2011" name="Genome Res.">
        <title>Chromosome and gene copy number variation allow major structural change between species and strains of Leishmania.</title>
        <authorList>
            <person name="Rogers M.B."/>
            <person name="Hilley J.D."/>
            <person name="Dickens N.J."/>
            <person name="Wilkes J."/>
            <person name="Bates P.A."/>
            <person name="Depledge D.P."/>
            <person name="Harris D."/>
            <person name="Her Y."/>
            <person name="Herzyk P."/>
            <person name="Imamura H."/>
            <person name="Otto T.D."/>
            <person name="Sanders M."/>
            <person name="Seeger K."/>
            <person name="Dujardin J.C."/>
            <person name="Berriman M."/>
            <person name="Smith D.F."/>
            <person name="Hertz-Fowler C."/>
            <person name="Mottram J.C."/>
        </authorList>
    </citation>
    <scope>NUCLEOTIDE SEQUENCE [LARGE SCALE GENOMIC DNA]</scope>
    <source>
        <strain evidence="3">MHOM/IL/81/Friedlin</strain>
    </source>
</reference>
<keyword evidence="3" id="KW-1185">Reference proteome</keyword>
<reference evidence="2 3" key="1">
    <citation type="journal article" date="2005" name="Science">
        <title>The genome of the kinetoplastid parasite, Leishmania major.</title>
        <authorList>
            <person name="Ivens A.C."/>
            <person name="Peacock C.S."/>
            <person name="Worthey E.A."/>
            <person name="Murphy L."/>
            <person name="Aggarwal G."/>
            <person name="Berriman M."/>
            <person name="Sisk E."/>
            <person name="Rajandream M.A."/>
            <person name="Adlem E."/>
            <person name="Aert R."/>
            <person name="Anupama A."/>
            <person name="Apostolou Z."/>
            <person name="Attipoe P."/>
            <person name="Bason N."/>
            <person name="Bauser C."/>
            <person name="Beck A."/>
            <person name="Beverley S.M."/>
            <person name="Bianchettin G."/>
            <person name="Borzym K."/>
            <person name="Bothe G."/>
            <person name="Bruschi C.V."/>
            <person name="Collins M."/>
            <person name="Cadag E."/>
            <person name="Ciarloni L."/>
            <person name="Clayton C."/>
            <person name="Coulson R.M."/>
            <person name="Cronin A."/>
            <person name="Cruz A.K."/>
            <person name="Davies R.M."/>
            <person name="De Gaudenzi J."/>
            <person name="Dobson D.E."/>
            <person name="Duesterhoeft A."/>
            <person name="Fazelina G."/>
            <person name="Fosker N."/>
            <person name="Frasch A.C."/>
            <person name="Fraser A."/>
            <person name="Fuchs M."/>
            <person name="Gabel C."/>
            <person name="Goble A."/>
            <person name="Goffeau A."/>
            <person name="Harris D."/>
            <person name="Hertz-Fowler C."/>
            <person name="Hilbert H."/>
            <person name="Horn D."/>
            <person name="Huang Y."/>
            <person name="Klages S."/>
            <person name="Knights A."/>
            <person name="Kube M."/>
            <person name="Larke N."/>
            <person name="Litvin L."/>
            <person name="Lord A."/>
            <person name="Louie T."/>
            <person name="Marra M."/>
            <person name="Masuy D."/>
            <person name="Matthews K."/>
            <person name="Michaeli S."/>
            <person name="Mottram J.C."/>
            <person name="Muller-Auer S."/>
            <person name="Munden H."/>
            <person name="Nelson S."/>
            <person name="Norbertczak H."/>
            <person name="Oliver K."/>
            <person name="O'neil S."/>
            <person name="Pentony M."/>
            <person name="Pohl T.M."/>
            <person name="Price C."/>
            <person name="Purnelle B."/>
            <person name="Quail M.A."/>
            <person name="Rabbinowitsch E."/>
            <person name="Reinhardt R."/>
            <person name="Rieger M."/>
            <person name="Rinta J."/>
            <person name="Robben J."/>
            <person name="Robertson L."/>
            <person name="Ruiz J.C."/>
            <person name="Rutter S."/>
            <person name="Saunders D."/>
            <person name="Schafer M."/>
            <person name="Schein J."/>
            <person name="Schwartz D.C."/>
            <person name="Seeger K."/>
            <person name="Seyler A."/>
            <person name="Sharp S."/>
            <person name="Shin H."/>
            <person name="Sivam D."/>
            <person name="Squares R."/>
            <person name="Squares S."/>
            <person name="Tosato V."/>
            <person name="Vogt C."/>
            <person name="Volckaert G."/>
            <person name="Wambutt R."/>
            <person name="Warren T."/>
            <person name="Wedler H."/>
            <person name="Woodward J."/>
            <person name="Zhou S."/>
            <person name="Zimmermann W."/>
            <person name="Smith D.F."/>
            <person name="Blackwell J.M."/>
            <person name="Stuart K.D."/>
            <person name="Barrell B."/>
            <person name="Myler P.J."/>
        </authorList>
    </citation>
    <scope>NUCLEOTIDE SEQUENCE [LARGE SCALE GENOMIC DNA]</scope>
    <source>
        <strain evidence="3">MHOM/IL/81/Friedlin</strain>
    </source>
</reference>
<dbReference type="HOGENOM" id="CLU_427943_0_0_1"/>
<dbReference type="VEuPathDB" id="TriTrypDB:LMJSD75_320033600"/>
<organism evidence="2 3">
    <name type="scientific">Leishmania major</name>
    <dbReference type="NCBI Taxonomy" id="5664"/>
    <lineage>
        <taxon>Eukaryota</taxon>
        <taxon>Discoba</taxon>
        <taxon>Euglenozoa</taxon>
        <taxon>Kinetoplastea</taxon>
        <taxon>Metakinetoplastina</taxon>
        <taxon>Trypanosomatida</taxon>
        <taxon>Trypanosomatidae</taxon>
        <taxon>Leishmaniinae</taxon>
        <taxon>Leishmania</taxon>
    </lineage>
</organism>
<dbReference type="EMBL" id="FR796428">
    <property type="protein sequence ID" value="CAJ08787.1"/>
    <property type="molecule type" value="Genomic_DNA"/>
</dbReference>
<protein>
    <submittedName>
        <fullName evidence="2">Uncharacterized protein</fullName>
    </submittedName>
</protein>
<evidence type="ECO:0000313" key="3">
    <source>
        <dbReference type="Proteomes" id="UP000000542"/>
    </source>
</evidence>
<feature type="compositionally biased region" description="Low complexity" evidence="1">
    <location>
        <begin position="555"/>
        <end position="574"/>
    </location>
</feature>
<dbReference type="VEuPathDB" id="TriTrypDB:LmjF.32.2600"/>
<feature type="compositionally biased region" description="Basic and acidic residues" evidence="1">
    <location>
        <begin position="537"/>
        <end position="554"/>
    </location>
</feature>
<dbReference type="InParanoid" id="Q4Q515"/>
<feature type="compositionally biased region" description="Polar residues" evidence="1">
    <location>
        <begin position="514"/>
        <end position="524"/>
    </location>
</feature>
<dbReference type="GeneID" id="5656380"/>
<feature type="region of interest" description="Disordered" evidence="1">
    <location>
        <begin position="475"/>
        <end position="640"/>
    </location>
</feature>
<dbReference type="Proteomes" id="UP000000542">
    <property type="component" value="Chromosome 32"/>
</dbReference>
<evidence type="ECO:0000313" key="2">
    <source>
        <dbReference type="EMBL" id="CAJ08787.1"/>
    </source>
</evidence>
<dbReference type="OMA" id="TRIWACC"/>